<gene>
    <name evidence="1" type="ORF">LP092_14605</name>
    <name evidence="2" type="ORF">LP129_00770</name>
</gene>
<dbReference type="Proteomes" id="UP001163283">
    <property type="component" value="Chromosome"/>
</dbReference>
<accession>A0AAQ2Q2S9</accession>
<dbReference type="KEGG" id="mboi:DQF64_00325"/>
<organism evidence="2 3">
    <name type="scientific">Moraxella bovis</name>
    <dbReference type="NCBI Taxonomy" id="476"/>
    <lineage>
        <taxon>Bacteria</taxon>
        <taxon>Pseudomonadati</taxon>
        <taxon>Pseudomonadota</taxon>
        <taxon>Gammaproteobacteria</taxon>
        <taxon>Moraxellales</taxon>
        <taxon>Moraxellaceae</taxon>
        <taxon>Moraxella</taxon>
    </lineage>
</organism>
<sequence length="300" mass="34384">MEKNQQTGELKLANCRYFDILDSADYLSSRLKSYYQKSQQQDKENQQLLRVVKTWANRMNQVMTGDFSQYNAGLGFSLPTFKILECGGLQLLCAKGSQQKATGAGKKHVCPAGMLEYWGESKNKALEFSHFKSIATKELLEETLLSDKLIRDSTAFRYYLDCFMDDGCPSEIGVDFNVIDCAAETIIDNWENIWQGFGHKKYKRPSLDAMLELRNSKDNGGAFMVIDALNYRPEIILPLYIDGDLNGILNWEYEDVSPEIITWKNIEELHEWVKCYYKDWCAPGLAAAYLGAKQYFEAKH</sequence>
<evidence type="ECO:0000313" key="4">
    <source>
        <dbReference type="Proteomes" id="UP001163632"/>
    </source>
</evidence>
<dbReference type="Proteomes" id="UP001163632">
    <property type="component" value="Chromosome"/>
</dbReference>
<name>A0AAQ2Q2S9_MORBO</name>
<dbReference type="GeneID" id="77187276"/>
<proteinExistence type="predicted"/>
<keyword evidence="4" id="KW-1185">Reference proteome</keyword>
<dbReference type="EMBL" id="CP087781">
    <property type="protein sequence ID" value="UZA51736.1"/>
    <property type="molecule type" value="Genomic_DNA"/>
</dbReference>
<dbReference type="RefSeq" id="WP_078274745.1">
    <property type="nucleotide sequence ID" value="NZ_CP030241.1"/>
</dbReference>
<evidence type="ECO:0000313" key="3">
    <source>
        <dbReference type="Proteomes" id="UP001163283"/>
    </source>
</evidence>
<evidence type="ECO:0000313" key="2">
    <source>
        <dbReference type="EMBL" id="UZA51736.1"/>
    </source>
</evidence>
<protein>
    <submittedName>
        <fullName evidence="2">Uncharacterized protein</fullName>
    </submittedName>
</protein>
<dbReference type="EMBL" id="CP087830">
    <property type="protein sequence ID" value="UZA03137.1"/>
    <property type="molecule type" value="Genomic_DNA"/>
</dbReference>
<dbReference type="AlphaFoldDB" id="A0AAQ2Q2S9"/>
<reference evidence="2 3" key="1">
    <citation type="journal article" date="2022" name="BMC Microbiol.">
        <title>Whole genome sequencing of Moraxella bovis strains from North America reveals two genotypes with different genetic determinants.</title>
        <authorList>
            <person name="Wynn E.L."/>
            <person name="Hille M.M."/>
            <person name="Loy J.D."/>
            <person name="Schuller G."/>
            <person name="Kuhn K.L."/>
            <person name="Dickey A.M."/>
            <person name="Bono J.L."/>
            <person name="Clawson M.L."/>
        </authorList>
    </citation>
    <scope>NUCLEOTIDE SEQUENCE [LARGE SCALE GENOMIC DNA]</scope>
    <source>
        <strain evidence="1">SAM102599</strain>
        <strain evidence="2 3">SAM57978</strain>
    </source>
</reference>
<evidence type="ECO:0000313" key="1">
    <source>
        <dbReference type="EMBL" id="UZA03137.1"/>
    </source>
</evidence>